<dbReference type="EMBL" id="JANHOG010001294">
    <property type="protein sequence ID" value="KAJ3539555.1"/>
    <property type="molecule type" value="Genomic_DNA"/>
</dbReference>
<organism evidence="1 2">
    <name type="scientific">Phlebia brevispora</name>
    <dbReference type="NCBI Taxonomy" id="194682"/>
    <lineage>
        <taxon>Eukaryota</taxon>
        <taxon>Fungi</taxon>
        <taxon>Dikarya</taxon>
        <taxon>Basidiomycota</taxon>
        <taxon>Agaricomycotina</taxon>
        <taxon>Agaricomycetes</taxon>
        <taxon>Polyporales</taxon>
        <taxon>Meruliaceae</taxon>
        <taxon>Phlebia</taxon>
    </lineage>
</organism>
<keyword evidence="2" id="KW-1185">Reference proteome</keyword>
<reference evidence="1" key="1">
    <citation type="submission" date="2022-07" db="EMBL/GenBank/DDBJ databases">
        <title>Genome Sequence of Phlebia brevispora.</title>
        <authorList>
            <person name="Buettner E."/>
        </authorList>
    </citation>
    <scope>NUCLEOTIDE SEQUENCE</scope>
    <source>
        <strain evidence="1">MPL23</strain>
    </source>
</reference>
<evidence type="ECO:0000313" key="2">
    <source>
        <dbReference type="Proteomes" id="UP001148662"/>
    </source>
</evidence>
<protein>
    <submittedName>
        <fullName evidence="1">Uncharacterized protein</fullName>
    </submittedName>
</protein>
<gene>
    <name evidence="1" type="ORF">NM688_g6346</name>
</gene>
<evidence type="ECO:0000313" key="1">
    <source>
        <dbReference type="EMBL" id="KAJ3539555.1"/>
    </source>
</evidence>
<sequence length="590" mass="65156">MHSSGNAHHVLVGGYKGAVTLSLSDPTTRLIILSPILKSKPLTMSLKTHLDVLRDSASQYSSRAVFKLPVLSPGSDDVQSWAPIIYPQFQSDVERYARYWGRVLSDDGVSRRSVVGLWLAGLNYQDVLHIYGLARAGFIPQLFSLRLPNPDVIYELLRRADASALIYDSSFRNVVTDCPLPRHSAEEVSESDVEGVELAPLSEAALKPEDIVMIFHTSGSTSGSPKLVPCSLRWLDSIIAKAEKVSRPKDPQRQDVTVWMGSMCHIGQTFMLLGALQHGSCTIQPTTIGFSSDELADMIRRCNLNRLNAFASFLANHIRRARQDPKLLGLLTGLDEVLYSGLPLGRDEEEFAIRSGIPLRNLFGNTECGAMLLSIGGDGEDSRLLQPIEGTSYDFTPVTPSSAVSATSSSSDTAHKNANASLLELVIRSDSGDCPDESLRQPDGHYHTGDLFLEVKPGSYVSRGRDDDWIKSENSLRCDTKAIEDNVRTVCGEWIDECIVVGNGRPSPVLFVEPKDGSVNPDRLKRDVIRRTRPFHARRYLHERITSPNFIVVVPKGTLPRTATKGNIRRRAVEETFKETLDRIYGVTTS</sequence>
<dbReference type="Proteomes" id="UP001148662">
    <property type="component" value="Unassembled WGS sequence"/>
</dbReference>
<proteinExistence type="predicted"/>
<name>A0ACC1SH38_9APHY</name>
<accession>A0ACC1SH38</accession>
<comment type="caution">
    <text evidence="1">The sequence shown here is derived from an EMBL/GenBank/DDBJ whole genome shotgun (WGS) entry which is preliminary data.</text>
</comment>